<dbReference type="RefSeq" id="WP_073202567.1">
    <property type="nucleotide sequence ID" value="NZ_FRCZ01000006.1"/>
</dbReference>
<keyword evidence="3" id="KW-0804">Transcription</keyword>
<keyword evidence="6" id="KW-1185">Reference proteome</keyword>
<keyword evidence="2" id="KW-0238">DNA-binding</keyword>
<sequence>MEKGQFEFKPIQKNPLVVELTRRLLDYIFSGSIQPGDRLPAERQLQEALGVGRSAIREAIKVLTVLGILEVKQGDGTYLKTADSGLLLESIEWGLLLGENRVHDIIEVRKEIEAPIARLAAERCTDTELKELRLILDKLKVSTIDDFVELDIAFHIKIAQMSKNTVFIGILSSIQSLLRTWIKLVIEEVGETQFSYNDHYNIYQALSNKDPQASVEAMELHLDDATGRILNIIKAKNEIDA</sequence>
<evidence type="ECO:0000256" key="1">
    <source>
        <dbReference type="ARBA" id="ARBA00023015"/>
    </source>
</evidence>
<dbReference type="STRING" id="1027249.SAMN05216179_2903"/>
<dbReference type="CDD" id="cd07377">
    <property type="entry name" value="WHTH_GntR"/>
    <property type="match status" value="1"/>
</dbReference>
<gene>
    <name evidence="5" type="ORF">SAMN05216179_2903</name>
</gene>
<dbReference type="Gene3D" id="1.20.120.530">
    <property type="entry name" value="GntR ligand-binding domain-like"/>
    <property type="match status" value="1"/>
</dbReference>
<proteinExistence type="predicted"/>
<accession>A0A1M7Q8I1</accession>
<dbReference type="PANTHER" id="PTHR43537:SF5">
    <property type="entry name" value="UXU OPERON TRANSCRIPTIONAL REGULATOR"/>
    <property type="match status" value="1"/>
</dbReference>
<evidence type="ECO:0000256" key="3">
    <source>
        <dbReference type="ARBA" id="ARBA00023163"/>
    </source>
</evidence>
<dbReference type="Pfam" id="PF00392">
    <property type="entry name" value="GntR"/>
    <property type="match status" value="1"/>
</dbReference>
<dbReference type="AlphaFoldDB" id="A0A1M7Q8I1"/>
<reference evidence="5 6" key="1">
    <citation type="submission" date="2016-11" db="EMBL/GenBank/DDBJ databases">
        <authorList>
            <person name="Jaros S."/>
            <person name="Januszkiewicz K."/>
            <person name="Wedrychowicz H."/>
        </authorList>
    </citation>
    <scope>NUCLEOTIDE SEQUENCE [LARGE SCALE GENOMIC DNA]</scope>
    <source>
        <strain evidence="5 6">CGMCC 1.10681</strain>
    </source>
</reference>
<dbReference type="InterPro" id="IPR008920">
    <property type="entry name" value="TF_FadR/GntR_C"/>
</dbReference>
<dbReference type="PANTHER" id="PTHR43537">
    <property type="entry name" value="TRANSCRIPTIONAL REGULATOR, GNTR FAMILY"/>
    <property type="match status" value="1"/>
</dbReference>
<dbReference type="InterPro" id="IPR036388">
    <property type="entry name" value="WH-like_DNA-bd_sf"/>
</dbReference>
<dbReference type="OrthoDB" id="9799482at2"/>
<dbReference type="SUPFAM" id="SSF46785">
    <property type="entry name" value="Winged helix' DNA-binding domain"/>
    <property type="match status" value="1"/>
</dbReference>
<keyword evidence="1" id="KW-0805">Transcription regulation</keyword>
<dbReference type="SMART" id="SM00895">
    <property type="entry name" value="FCD"/>
    <property type="match status" value="1"/>
</dbReference>
<evidence type="ECO:0000259" key="4">
    <source>
        <dbReference type="PROSITE" id="PS50949"/>
    </source>
</evidence>
<protein>
    <submittedName>
        <fullName evidence="5">Transcriptional regulator, GntR family</fullName>
    </submittedName>
</protein>
<dbReference type="GO" id="GO:0003677">
    <property type="term" value="F:DNA binding"/>
    <property type="evidence" value="ECO:0007669"/>
    <property type="project" value="UniProtKB-KW"/>
</dbReference>
<dbReference type="Pfam" id="PF07729">
    <property type="entry name" value="FCD"/>
    <property type="match status" value="1"/>
</dbReference>
<dbReference type="SMART" id="SM00345">
    <property type="entry name" value="HTH_GNTR"/>
    <property type="match status" value="1"/>
</dbReference>
<dbReference type="EMBL" id="FRCZ01000006">
    <property type="protein sequence ID" value="SHN26833.1"/>
    <property type="molecule type" value="Genomic_DNA"/>
</dbReference>
<evidence type="ECO:0000256" key="2">
    <source>
        <dbReference type="ARBA" id="ARBA00023125"/>
    </source>
</evidence>
<organism evidence="5 6">
    <name type="scientific">Gracilibacillus kekensis</name>
    <dbReference type="NCBI Taxonomy" id="1027249"/>
    <lineage>
        <taxon>Bacteria</taxon>
        <taxon>Bacillati</taxon>
        <taxon>Bacillota</taxon>
        <taxon>Bacilli</taxon>
        <taxon>Bacillales</taxon>
        <taxon>Bacillaceae</taxon>
        <taxon>Gracilibacillus</taxon>
    </lineage>
</organism>
<dbReference type="GO" id="GO:0003700">
    <property type="term" value="F:DNA-binding transcription factor activity"/>
    <property type="evidence" value="ECO:0007669"/>
    <property type="project" value="InterPro"/>
</dbReference>
<name>A0A1M7Q8I1_9BACI</name>
<evidence type="ECO:0000313" key="5">
    <source>
        <dbReference type="EMBL" id="SHN26833.1"/>
    </source>
</evidence>
<dbReference type="PROSITE" id="PS50949">
    <property type="entry name" value="HTH_GNTR"/>
    <property type="match status" value="1"/>
</dbReference>
<dbReference type="InterPro" id="IPR036390">
    <property type="entry name" value="WH_DNA-bd_sf"/>
</dbReference>
<dbReference type="PRINTS" id="PR00035">
    <property type="entry name" value="HTHGNTR"/>
</dbReference>
<dbReference type="Proteomes" id="UP000184184">
    <property type="component" value="Unassembled WGS sequence"/>
</dbReference>
<feature type="domain" description="HTH gntR-type" evidence="4">
    <location>
        <begin position="14"/>
        <end position="82"/>
    </location>
</feature>
<dbReference type="InterPro" id="IPR011711">
    <property type="entry name" value="GntR_C"/>
</dbReference>
<dbReference type="SUPFAM" id="SSF48008">
    <property type="entry name" value="GntR ligand-binding domain-like"/>
    <property type="match status" value="1"/>
</dbReference>
<dbReference type="Gene3D" id="1.10.10.10">
    <property type="entry name" value="Winged helix-like DNA-binding domain superfamily/Winged helix DNA-binding domain"/>
    <property type="match status" value="1"/>
</dbReference>
<evidence type="ECO:0000313" key="6">
    <source>
        <dbReference type="Proteomes" id="UP000184184"/>
    </source>
</evidence>
<dbReference type="InterPro" id="IPR000524">
    <property type="entry name" value="Tscrpt_reg_HTH_GntR"/>
</dbReference>